<gene>
    <name evidence="3" type="ORF">H696_02571</name>
</gene>
<reference evidence="3" key="1">
    <citation type="submission" date="2013-04" db="EMBL/GenBank/DDBJ databases">
        <title>The Genome Sequence of Fonticula alba ATCC 38817.</title>
        <authorList>
            <consortium name="The Broad Institute Genomics Platform"/>
            <person name="Russ C."/>
            <person name="Cuomo C."/>
            <person name="Burger G."/>
            <person name="Gray M.W."/>
            <person name="Holland P.W.H."/>
            <person name="King N."/>
            <person name="Lang F.B.F."/>
            <person name="Roger A.J."/>
            <person name="Ruiz-Trillo I."/>
            <person name="Brown M."/>
            <person name="Walker B."/>
            <person name="Young S."/>
            <person name="Zeng Q."/>
            <person name="Gargeya S."/>
            <person name="Fitzgerald M."/>
            <person name="Haas B."/>
            <person name="Abouelleil A."/>
            <person name="Allen A.W."/>
            <person name="Alvarado L."/>
            <person name="Arachchi H.M."/>
            <person name="Berlin A.M."/>
            <person name="Chapman S.B."/>
            <person name="Gainer-Dewar J."/>
            <person name="Goldberg J."/>
            <person name="Griggs A."/>
            <person name="Gujja S."/>
            <person name="Hansen M."/>
            <person name="Howarth C."/>
            <person name="Imamovic A."/>
            <person name="Ireland A."/>
            <person name="Larimer J."/>
            <person name="McCowan C."/>
            <person name="Murphy C."/>
            <person name="Pearson M."/>
            <person name="Poon T.W."/>
            <person name="Priest M."/>
            <person name="Roberts A."/>
            <person name="Saif S."/>
            <person name="Shea T."/>
            <person name="Sisk P."/>
            <person name="Sykes S."/>
            <person name="Wortman J."/>
            <person name="Nusbaum C."/>
            <person name="Birren B."/>
        </authorList>
    </citation>
    <scope>NUCLEOTIDE SEQUENCE [LARGE SCALE GENOMIC DNA]</scope>
    <source>
        <strain evidence="3">ATCC 38817</strain>
    </source>
</reference>
<feature type="chain" id="PRO_5001570863" description="Plastocyanin-like domain-containing protein" evidence="2">
    <location>
        <begin position="43"/>
        <end position="170"/>
    </location>
</feature>
<name>A0A058Z7Z5_FONAL</name>
<accession>A0A058Z7Z5</accession>
<dbReference type="AlphaFoldDB" id="A0A058Z7Z5"/>
<dbReference type="Proteomes" id="UP000030693">
    <property type="component" value="Unassembled WGS sequence"/>
</dbReference>
<dbReference type="RefSeq" id="XP_009494757.1">
    <property type="nucleotide sequence ID" value="XM_009496482.1"/>
</dbReference>
<organism evidence="3">
    <name type="scientific">Fonticula alba</name>
    <name type="common">Slime mold</name>
    <dbReference type="NCBI Taxonomy" id="691883"/>
    <lineage>
        <taxon>Eukaryota</taxon>
        <taxon>Rotosphaerida</taxon>
        <taxon>Fonticulaceae</taxon>
        <taxon>Fonticula</taxon>
    </lineage>
</organism>
<evidence type="ECO:0000256" key="2">
    <source>
        <dbReference type="SAM" id="SignalP"/>
    </source>
</evidence>
<sequence length="170" mass="18558">MRGPFDANVPHTGRSMARPSSAWTLLLAVALLATLLLSSAQALVQDTTISLRPTYTTPALIQVRMSIGGQSTYTMRPGGHYQFSLDSSIPISEDNPVLLQWCTMEELSYLTSGLADICASSTRPQDPSAPEPFKCQVHSLLHDDNLFFRGTTPDTSSEPSTYSLWISTHP</sequence>
<feature type="signal peptide" evidence="2">
    <location>
        <begin position="1"/>
        <end position="42"/>
    </location>
</feature>
<proteinExistence type="predicted"/>
<evidence type="ECO:0000313" key="4">
    <source>
        <dbReference type="Proteomes" id="UP000030693"/>
    </source>
</evidence>
<evidence type="ECO:0000256" key="1">
    <source>
        <dbReference type="SAM" id="MobiDB-lite"/>
    </source>
</evidence>
<keyword evidence="4" id="KW-1185">Reference proteome</keyword>
<dbReference type="EMBL" id="KB932204">
    <property type="protein sequence ID" value="KCV70241.1"/>
    <property type="molecule type" value="Genomic_DNA"/>
</dbReference>
<feature type="compositionally biased region" description="Polar residues" evidence="1">
    <location>
        <begin position="152"/>
        <end position="170"/>
    </location>
</feature>
<evidence type="ECO:0000313" key="3">
    <source>
        <dbReference type="EMBL" id="KCV70241.1"/>
    </source>
</evidence>
<dbReference type="GeneID" id="20527296"/>
<evidence type="ECO:0008006" key="5">
    <source>
        <dbReference type="Google" id="ProtNLM"/>
    </source>
</evidence>
<feature type="region of interest" description="Disordered" evidence="1">
    <location>
        <begin position="150"/>
        <end position="170"/>
    </location>
</feature>
<keyword evidence="2" id="KW-0732">Signal</keyword>
<protein>
    <recommendedName>
        <fullName evidence="5">Plastocyanin-like domain-containing protein</fullName>
    </recommendedName>
</protein>